<dbReference type="AlphaFoldDB" id="A0AAP9MDJ4"/>
<dbReference type="EMBL" id="CP048838">
    <property type="protein sequence ID" value="QJA02510.1"/>
    <property type="molecule type" value="Genomic_DNA"/>
</dbReference>
<evidence type="ECO:0000256" key="1">
    <source>
        <dbReference type="ARBA" id="ARBA00022747"/>
    </source>
</evidence>
<keyword evidence="1" id="KW-0680">Restriction system</keyword>
<dbReference type="GO" id="GO:0003677">
    <property type="term" value="F:DNA binding"/>
    <property type="evidence" value="ECO:0007669"/>
    <property type="project" value="UniProtKB-KW"/>
</dbReference>
<dbReference type="InterPro" id="IPR044946">
    <property type="entry name" value="Restrct_endonuc_typeI_TRD_sf"/>
</dbReference>
<dbReference type="GeneID" id="61925627"/>
<dbReference type="SUPFAM" id="SSF116734">
    <property type="entry name" value="DNA methylase specificity domain"/>
    <property type="match status" value="1"/>
</dbReference>
<name>A0AAP9MDJ4_CLOIN</name>
<keyword evidence="2" id="KW-0238">DNA-binding</keyword>
<dbReference type="RefSeq" id="WP_002608730.1">
    <property type="nucleotide sequence ID" value="NZ_BAAACC010000016.1"/>
</dbReference>
<dbReference type="Proteomes" id="UP000503330">
    <property type="component" value="Chromosome"/>
</dbReference>
<protein>
    <submittedName>
        <fullName evidence="3">Restriction endonuclease subunit S</fullName>
    </submittedName>
</protein>
<sequence length="192" mass="22143">MEKRKMREFVNFLPGINPTRAEKQFGTKEIDYYDQAAFERDYNHEEGFMENNPFASFEEGISLSAGDVIISNSMQLATIVGNSNAGKVPSLNFTKVEFTNSEIDKRYFIYLFNAYSGVKRQKERELQGTGLIMRIPIKALNELVIPIISMEEQQKIGKAYNEMLKLQSKLTKYTELIEKFVGTVLEENLKER</sequence>
<keyword evidence="3" id="KW-0378">Hydrolase</keyword>
<organism evidence="3 4">
    <name type="scientific">Clostridium innocuum</name>
    <dbReference type="NCBI Taxonomy" id="1522"/>
    <lineage>
        <taxon>Bacteria</taxon>
        <taxon>Bacillati</taxon>
        <taxon>Bacillota</taxon>
        <taxon>Clostridia</taxon>
        <taxon>Eubacteriales</taxon>
        <taxon>Clostridiaceae</taxon>
        <taxon>Clostridium</taxon>
    </lineage>
</organism>
<dbReference type="Gene3D" id="3.90.220.20">
    <property type="entry name" value="DNA methylase specificity domains"/>
    <property type="match status" value="1"/>
</dbReference>
<evidence type="ECO:0000313" key="4">
    <source>
        <dbReference type="Proteomes" id="UP000503330"/>
    </source>
</evidence>
<accession>A0AAP9MDJ4</accession>
<gene>
    <name evidence="3" type="ORF">G4D54_08780</name>
</gene>
<keyword evidence="3" id="KW-0255">Endonuclease</keyword>
<proteinExistence type="predicted"/>
<dbReference type="GO" id="GO:0009307">
    <property type="term" value="P:DNA restriction-modification system"/>
    <property type="evidence" value="ECO:0007669"/>
    <property type="project" value="UniProtKB-KW"/>
</dbReference>
<evidence type="ECO:0000256" key="2">
    <source>
        <dbReference type="ARBA" id="ARBA00023125"/>
    </source>
</evidence>
<evidence type="ECO:0000313" key="3">
    <source>
        <dbReference type="EMBL" id="QJA02510.1"/>
    </source>
</evidence>
<reference evidence="3 4" key="1">
    <citation type="submission" date="2020-02" db="EMBL/GenBank/DDBJ databases">
        <authorList>
            <person name="Kociolek L.K."/>
            <person name="Ozer E.A."/>
        </authorList>
    </citation>
    <scope>NUCLEOTIDE SEQUENCE [LARGE SCALE GENOMIC DNA]</scope>
    <source>
        <strain evidence="3 4">ATCC 14501</strain>
    </source>
</reference>
<keyword evidence="3" id="KW-0540">Nuclease</keyword>
<dbReference type="GO" id="GO:0004519">
    <property type="term" value="F:endonuclease activity"/>
    <property type="evidence" value="ECO:0007669"/>
    <property type="project" value="UniProtKB-KW"/>
</dbReference>